<gene>
    <name evidence="2" type="ORF">BSTOLATCC_MIC34727</name>
</gene>
<proteinExistence type="predicted"/>
<reference evidence="2" key="1">
    <citation type="submission" date="2021-09" db="EMBL/GenBank/DDBJ databases">
        <authorList>
            <consortium name="AG Swart"/>
            <person name="Singh M."/>
            <person name="Singh A."/>
            <person name="Seah K."/>
            <person name="Emmerich C."/>
        </authorList>
    </citation>
    <scope>NUCLEOTIDE SEQUENCE</scope>
    <source>
        <strain evidence="2">ATCC30299</strain>
    </source>
</reference>
<dbReference type="Proteomes" id="UP001162131">
    <property type="component" value="Unassembled WGS sequence"/>
</dbReference>
<dbReference type="AlphaFoldDB" id="A0AAU9JF43"/>
<evidence type="ECO:0000313" key="3">
    <source>
        <dbReference type="Proteomes" id="UP001162131"/>
    </source>
</evidence>
<feature type="region of interest" description="Disordered" evidence="1">
    <location>
        <begin position="131"/>
        <end position="154"/>
    </location>
</feature>
<organism evidence="2 3">
    <name type="scientific">Blepharisma stoltei</name>
    <dbReference type="NCBI Taxonomy" id="1481888"/>
    <lineage>
        <taxon>Eukaryota</taxon>
        <taxon>Sar</taxon>
        <taxon>Alveolata</taxon>
        <taxon>Ciliophora</taxon>
        <taxon>Postciliodesmatophora</taxon>
        <taxon>Heterotrichea</taxon>
        <taxon>Heterotrichida</taxon>
        <taxon>Blepharismidae</taxon>
        <taxon>Blepharisma</taxon>
    </lineage>
</organism>
<dbReference type="EMBL" id="CAJZBQ010000035">
    <property type="protein sequence ID" value="CAG9323687.1"/>
    <property type="molecule type" value="Genomic_DNA"/>
</dbReference>
<sequence length="154" mass="17940">MAAEILFGTRSLRIPVEKAWRMKAGIPMRQATAEERLEYIKKVKEELNLESFLRHSTRQMSAGTQRFQNYPVFHVNPRRAPIIANPGAIPLEVEDANGNELTPRVDNPMDFVTDEIKDYFKRKQLNIDLYYSHEGNQDKPKRRDKKTPINSNLK</sequence>
<evidence type="ECO:0000256" key="1">
    <source>
        <dbReference type="SAM" id="MobiDB-lite"/>
    </source>
</evidence>
<evidence type="ECO:0000313" key="2">
    <source>
        <dbReference type="EMBL" id="CAG9323687.1"/>
    </source>
</evidence>
<accession>A0AAU9JF43</accession>
<comment type="caution">
    <text evidence="2">The sequence shown here is derived from an EMBL/GenBank/DDBJ whole genome shotgun (WGS) entry which is preliminary data.</text>
</comment>
<keyword evidence="3" id="KW-1185">Reference proteome</keyword>
<name>A0AAU9JF43_9CILI</name>
<protein>
    <submittedName>
        <fullName evidence="2">Uncharacterized protein</fullName>
    </submittedName>
</protein>